<evidence type="ECO:0000313" key="3">
    <source>
        <dbReference type="EMBL" id="KAK0063133.1"/>
    </source>
</evidence>
<sequence>MKMFGLYLSLFYIYLFGSVQGVKEFCVSPPDLYYANVNGLIPGGYNNLIKGDQSPCTKDIASLRYRELDGRCNHPKDYGSTLKPLKRYLPADYHDEKGWNTPRLYSVVGNVALPSPRLISYKLFPDISINSDLSMFTMQFGQFLSHDIGVAPVPTSPNHTITCCQVSSRYMSRDCFPIPIPKGDPRFQKCMEFVRSEAAKDDDGNQINPREQLNALTSFVDSSNIYGSNLGTSLRLRTENGKGALLLTTLIHGKERLPNDTSSQPACLRTKSPTSYCQLSGDGRVNQQPVLSTQHLSFHLYHNYIVRQLAKGILKRKGFKTSPAQVEKYIKIVSEKVKEMLFQEARKIVGAIFQKIAFCEYLPYIVGPELIVKFDLGCDTRSKYNPHIDPRIANGFLAGAYRFGHTLISNSYTVNGAEEFFKDEFFVPDSSIDSHEDIIAGMLNTSKDVHFDRFFANGITEHLFETKVGPKKALDLASVNIQRGRDHGIPAYLHWRKRYNLRPLTDFEDFSKQCSQILSQLYRNIYDVDLYPGGICEPSVTRGVVGETFGHIIADQFSDLKFGDRFFFTHVHQYPQGFNDDQLAAILDFSSNALLCFSGKLSVIQENTWLKVSSNNPLVPCSTFDQIDAQPWIRELVDHHYF</sequence>
<feature type="signal peptide" evidence="2">
    <location>
        <begin position="1"/>
        <end position="21"/>
    </location>
</feature>
<dbReference type="PROSITE" id="PS50292">
    <property type="entry name" value="PEROXIDASE_3"/>
    <property type="match status" value="1"/>
</dbReference>
<accession>A0AAD8BYR9</accession>
<keyword evidence="2" id="KW-0732">Signal</keyword>
<dbReference type="GO" id="GO:0046872">
    <property type="term" value="F:metal ion binding"/>
    <property type="evidence" value="ECO:0007669"/>
    <property type="project" value="UniProtKB-KW"/>
</dbReference>
<dbReference type="Pfam" id="PF03098">
    <property type="entry name" value="An_peroxidase"/>
    <property type="match status" value="1"/>
</dbReference>
<dbReference type="GO" id="GO:0006979">
    <property type="term" value="P:response to oxidative stress"/>
    <property type="evidence" value="ECO:0007669"/>
    <property type="project" value="InterPro"/>
</dbReference>
<evidence type="ECO:0000256" key="1">
    <source>
        <dbReference type="PIRSR" id="PIRSR619791-2"/>
    </source>
</evidence>
<comment type="caution">
    <text evidence="3">The sequence shown here is derived from an EMBL/GenBank/DDBJ whole genome shotgun (WGS) entry which is preliminary data.</text>
</comment>
<reference evidence="3" key="2">
    <citation type="submission" date="2023-04" db="EMBL/GenBank/DDBJ databases">
        <authorList>
            <person name="Bu L."/>
            <person name="Lu L."/>
            <person name="Laidemitt M.R."/>
            <person name="Zhang S.M."/>
            <person name="Mutuku M."/>
            <person name="Mkoji G."/>
            <person name="Steinauer M."/>
            <person name="Loker E.S."/>
        </authorList>
    </citation>
    <scope>NUCLEOTIDE SEQUENCE</scope>
    <source>
        <strain evidence="3">KasaAsao</strain>
        <tissue evidence="3">Whole Snail</tissue>
    </source>
</reference>
<dbReference type="PANTHER" id="PTHR11475:SF134">
    <property type="entry name" value="LD42267P"/>
    <property type="match status" value="1"/>
</dbReference>
<dbReference type="AlphaFoldDB" id="A0AAD8BYR9"/>
<dbReference type="GO" id="GO:0004601">
    <property type="term" value="F:peroxidase activity"/>
    <property type="evidence" value="ECO:0007669"/>
    <property type="project" value="InterPro"/>
</dbReference>
<keyword evidence="1" id="KW-0349">Heme</keyword>
<dbReference type="InterPro" id="IPR037120">
    <property type="entry name" value="Haem_peroxidase_sf_animal"/>
</dbReference>
<proteinExistence type="predicted"/>
<dbReference type="PRINTS" id="PR00457">
    <property type="entry name" value="ANPEROXIDASE"/>
</dbReference>
<keyword evidence="1" id="KW-0408">Iron</keyword>
<protein>
    <submittedName>
        <fullName evidence="3">Lactoperoxidase</fullName>
    </submittedName>
</protein>
<keyword evidence="1" id="KW-0479">Metal-binding</keyword>
<dbReference type="PANTHER" id="PTHR11475">
    <property type="entry name" value="OXIDASE/PEROXIDASE"/>
    <property type="match status" value="1"/>
</dbReference>
<evidence type="ECO:0000313" key="4">
    <source>
        <dbReference type="Proteomes" id="UP001233172"/>
    </source>
</evidence>
<gene>
    <name evidence="3" type="ORF">Bpfe_007329</name>
</gene>
<dbReference type="Gene3D" id="1.10.640.10">
    <property type="entry name" value="Haem peroxidase domain superfamily, animal type"/>
    <property type="match status" value="1"/>
</dbReference>
<keyword evidence="4" id="KW-1185">Reference proteome</keyword>
<name>A0AAD8BYR9_BIOPF</name>
<organism evidence="3 4">
    <name type="scientific">Biomphalaria pfeifferi</name>
    <name type="common">Bloodfluke planorb</name>
    <name type="synonym">Freshwater snail</name>
    <dbReference type="NCBI Taxonomy" id="112525"/>
    <lineage>
        <taxon>Eukaryota</taxon>
        <taxon>Metazoa</taxon>
        <taxon>Spiralia</taxon>
        <taxon>Lophotrochozoa</taxon>
        <taxon>Mollusca</taxon>
        <taxon>Gastropoda</taxon>
        <taxon>Heterobranchia</taxon>
        <taxon>Euthyneura</taxon>
        <taxon>Panpulmonata</taxon>
        <taxon>Hygrophila</taxon>
        <taxon>Lymnaeoidea</taxon>
        <taxon>Planorbidae</taxon>
        <taxon>Biomphalaria</taxon>
    </lineage>
</organism>
<dbReference type="Proteomes" id="UP001233172">
    <property type="component" value="Unassembled WGS sequence"/>
</dbReference>
<feature type="chain" id="PRO_5042020269" evidence="2">
    <location>
        <begin position="22"/>
        <end position="642"/>
    </location>
</feature>
<dbReference type="InterPro" id="IPR010255">
    <property type="entry name" value="Haem_peroxidase_sf"/>
</dbReference>
<feature type="binding site" description="axial binding residue" evidence="1">
    <location>
        <position position="405"/>
    </location>
    <ligand>
        <name>heme b</name>
        <dbReference type="ChEBI" id="CHEBI:60344"/>
    </ligand>
    <ligandPart>
        <name>Fe</name>
        <dbReference type="ChEBI" id="CHEBI:18248"/>
    </ligandPart>
</feature>
<dbReference type="EMBL" id="JASAOG010000022">
    <property type="protein sequence ID" value="KAK0063133.1"/>
    <property type="molecule type" value="Genomic_DNA"/>
</dbReference>
<dbReference type="InterPro" id="IPR019791">
    <property type="entry name" value="Haem_peroxidase_animal"/>
</dbReference>
<evidence type="ECO:0000256" key="2">
    <source>
        <dbReference type="SAM" id="SignalP"/>
    </source>
</evidence>
<dbReference type="SUPFAM" id="SSF48113">
    <property type="entry name" value="Heme-dependent peroxidases"/>
    <property type="match status" value="1"/>
</dbReference>
<reference evidence="3" key="1">
    <citation type="journal article" date="2023" name="PLoS Negl. Trop. Dis.">
        <title>A genome sequence for Biomphalaria pfeifferi, the major vector snail for the human-infecting parasite Schistosoma mansoni.</title>
        <authorList>
            <person name="Bu L."/>
            <person name="Lu L."/>
            <person name="Laidemitt M.R."/>
            <person name="Zhang S.M."/>
            <person name="Mutuku M."/>
            <person name="Mkoji G."/>
            <person name="Steinauer M."/>
            <person name="Loker E.S."/>
        </authorList>
    </citation>
    <scope>NUCLEOTIDE SEQUENCE</scope>
    <source>
        <strain evidence="3">KasaAsao</strain>
    </source>
</reference>
<dbReference type="GO" id="GO:0020037">
    <property type="term" value="F:heme binding"/>
    <property type="evidence" value="ECO:0007669"/>
    <property type="project" value="InterPro"/>
</dbReference>